<dbReference type="AlphaFoldDB" id="A0A401Q6D4"/>
<keyword evidence="2" id="KW-1185">Reference proteome</keyword>
<dbReference type="OrthoDB" id="5317514at2759"/>
<organism evidence="1 2">
    <name type="scientific">Scyliorhinus torazame</name>
    <name type="common">Cloudy catshark</name>
    <name type="synonym">Catulus torazame</name>
    <dbReference type="NCBI Taxonomy" id="75743"/>
    <lineage>
        <taxon>Eukaryota</taxon>
        <taxon>Metazoa</taxon>
        <taxon>Chordata</taxon>
        <taxon>Craniata</taxon>
        <taxon>Vertebrata</taxon>
        <taxon>Chondrichthyes</taxon>
        <taxon>Elasmobranchii</taxon>
        <taxon>Galeomorphii</taxon>
        <taxon>Galeoidea</taxon>
        <taxon>Carcharhiniformes</taxon>
        <taxon>Scyliorhinidae</taxon>
        <taxon>Scyliorhinus</taxon>
    </lineage>
</organism>
<comment type="caution">
    <text evidence="1">The sequence shown here is derived from an EMBL/GenBank/DDBJ whole genome shotgun (WGS) entry which is preliminary data.</text>
</comment>
<proteinExistence type="predicted"/>
<dbReference type="EMBL" id="BFAA01022495">
    <property type="protein sequence ID" value="GCB80939.1"/>
    <property type="molecule type" value="Genomic_DNA"/>
</dbReference>
<dbReference type="Proteomes" id="UP000288216">
    <property type="component" value="Unassembled WGS sequence"/>
</dbReference>
<sequence length="83" mass="9611">VTNMGNCIAPDFELQITHPNALKRNGVKLFEILDIKTSDGECRFDSHPRNCTEMQNVTIFHQMFNLFNKFGRKVLVRTNIKLT</sequence>
<accession>A0A401Q6D4</accession>
<evidence type="ECO:0000313" key="1">
    <source>
        <dbReference type="EMBL" id="GCB80939.1"/>
    </source>
</evidence>
<evidence type="ECO:0000313" key="2">
    <source>
        <dbReference type="Proteomes" id="UP000288216"/>
    </source>
</evidence>
<reference evidence="1 2" key="1">
    <citation type="journal article" date="2018" name="Nat. Ecol. Evol.">
        <title>Shark genomes provide insights into elasmobranch evolution and the origin of vertebrates.</title>
        <authorList>
            <person name="Hara Y"/>
            <person name="Yamaguchi K"/>
            <person name="Onimaru K"/>
            <person name="Kadota M"/>
            <person name="Koyanagi M"/>
            <person name="Keeley SD"/>
            <person name="Tatsumi K"/>
            <person name="Tanaka K"/>
            <person name="Motone F"/>
            <person name="Kageyama Y"/>
            <person name="Nozu R"/>
            <person name="Adachi N"/>
            <person name="Nishimura O"/>
            <person name="Nakagawa R"/>
            <person name="Tanegashima C"/>
            <person name="Kiyatake I"/>
            <person name="Matsumoto R"/>
            <person name="Murakumo K"/>
            <person name="Nishida K"/>
            <person name="Terakita A"/>
            <person name="Kuratani S"/>
            <person name="Sato K"/>
            <person name="Hyodo S Kuraku.S."/>
        </authorList>
    </citation>
    <scope>NUCLEOTIDE SEQUENCE [LARGE SCALE GENOMIC DNA]</scope>
</reference>
<dbReference type="STRING" id="75743.A0A401Q6D4"/>
<name>A0A401Q6D4_SCYTO</name>
<gene>
    <name evidence="1" type="ORF">scyTo_0022435</name>
</gene>
<feature type="non-terminal residue" evidence="1">
    <location>
        <position position="1"/>
    </location>
</feature>
<protein>
    <submittedName>
        <fullName evidence="1">Uncharacterized protein</fullName>
    </submittedName>
</protein>